<evidence type="ECO:0000256" key="1">
    <source>
        <dbReference type="ARBA" id="ARBA00022750"/>
    </source>
</evidence>
<dbReference type="PANTHER" id="PTHR11439">
    <property type="entry name" value="GAG-POL-RELATED RETROTRANSPOSON"/>
    <property type="match status" value="1"/>
</dbReference>
<dbReference type="AlphaFoldDB" id="A0AAQ3PPE6"/>
<dbReference type="InterPro" id="IPR043502">
    <property type="entry name" value="DNA/RNA_pol_sf"/>
</dbReference>
<dbReference type="Proteomes" id="UP001341281">
    <property type="component" value="Chromosome 01"/>
</dbReference>
<evidence type="ECO:0000313" key="6">
    <source>
        <dbReference type="EMBL" id="WVZ53139.1"/>
    </source>
</evidence>
<dbReference type="CDD" id="cd09272">
    <property type="entry name" value="RNase_HI_RT_Ty1"/>
    <property type="match status" value="1"/>
</dbReference>
<dbReference type="InterPro" id="IPR012337">
    <property type="entry name" value="RNaseH-like_sf"/>
</dbReference>
<keyword evidence="7" id="KW-1185">Reference proteome</keyword>
<evidence type="ECO:0000259" key="3">
    <source>
        <dbReference type="Pfam" id="PF07727"/>
    </source>
</evidence>
<dbReference type="Pfam" id="PF07727">
    <property type="entry name" value="RVT_2"/>
    <property type="match status" value="1"/>
</dbReference>
<feature type="region of interest" description="Disordered" evidence="2">
    <location>
        <begin position="277"/>
        <end position="323"/>
    </location>
</feature>
<feature type="domain" description="Retrovirus-related Pol polyprotein from transposon TNT 1-94-like beta-barrel" evidence="5">
    <location>
        <begin position="5"/>
        <end position="82"/>
    </location>
</feature>
<keyword evidence="1" id="KW-0378">Hydrolase</keyword>
<evidence type="ECO:0000256" key="2">
    <source>
        <dbReference type="SAM" id="MobiDB-lite"/>
    </source>
</evidence>
<protein>
    <recommendedName>
        <fullName evidence="8">Retrotransposon protein, putative, unclassified</fullName>
    </recommendedName>
</protein>
<dbReference type="InterPro" id="IPR013103">
    <property type="entry name" value="RVT_2"/>
</dbReference>
<sequence length="882" mass="98528">MEDVWIMDSGCSRHMTRHRKWFSSLNPMDTKEYITFGDNGQGKVLGTGRVQLSSKLSLREVAFVRGLGFNMVSVLQLLNEGFEVRFKKGECRVLDAETLVCSLLPFGQVFRVDLTSVSGPTRCLVASPSSDIWKWHRRLGHLSFDLLVRLSSMGLIGGLPKLKAEKDLVCHPCRHGKMVAASQAPVSQVMTTYPSELLHMDIVGPARVASVSGKWYVLVVVDDFSRFSWVFFMEFKDEAFGFVRDLAAQRQALGCRCFVLKKAGHLDKFESRCLDGDDEEGTPIFEDEDGVDDVGDAGGSQAQADGGPAEDAEEVTSEIVPSRQVQRDYPPHRMIGDLHQRVTSSSVNSLAFFSHSAYVASFEPRDVSHALSDPNWVNAMHKEMENFEKNHVWDLVKPPPNCRPICAKWVFKNKQGENGMVVRNKARLVAQSFCQKEGIDYEETFAPVARLEAIRILLAFAASKGFKLQQMDVKSAFLNGFIEEEVYVRQPPSFESAKFPDRVFKLRKALYGLKQAPRSSYARLKSFLLKSGFVMDSVDKTLFLLSHGGDTLIVQIYVDDIIFGGSSHALVSSFAEQMSREFEMSLMGELQFFLGLQIKQGPEGIFVHQAKYTRDVLKKFDMGNSKPMMTPMSTNMTLDADEDGEAVDQKEFQGIIGSLLYLTATRPDIQFAVCLCACYQASPRTSHRQAVKRIFRYLKFTPELGLWYSSGSSLSLRGFSDADHASCQIDRKSTSGTCQFLGTSPVSWSSCKQASVALSTTEAEYVAAASCCSQLLWMKATLSDFGLRFGRIPLLVNSTSAISVAKNPVLHSRTKHIDMRFHFLRDHYEKDDIDLVHIVTENQLAVDGRNLTISTVNYQPNGAKQVNKYGLTLLLMSSTSFV</sequence>
<dbReference type="PANTHER" id="PTHR11439:SF486">
    <property type="entry name" value="RLK (RECEPTOR-LIKE KINASE) PROTEIN, PUTATIVE-RELATED"/>
    <property type="match status" value="1"/>
</dbReference>
<dbReference type="InterPro" id="IPR025724">
    <property type="entry name" value="GAG-pre-integrase_dom"/>
</dbReference>
<name>A0AAQ3PPE6_PASNO</name>
<dbReference type="Pfam" id="PF13976">
    <property type="entry name" value="gag_pre-integrs"/>
    <property type="match status" value="1"/>
</dbReference>
<evidence type="ECO:0008006" key="8">
    <source>
        <dbReference type="Google" id="ProtNLM"/>
    </source>
</evidence>
<reference evidence="6 7" key="1">
    <citation type="submission" date="2024-02" db="EMBL/GenBank/DDBJ databases">
        <title>High-quality chromosome-scale genome assembly of Pensacola bahiagrass (Paspalum notatum Flugge var. saurae).</title>
        <authorList>
            <person name="Vega J.M."/>
            <person name="Podio M."/>
            <person name="Orjuela J."/>
            <person name="Siena L.A."/>
            <person name="Pessino S.C."/>
            <person name="Combes M.C."/>
            <person name="Mariac C."/>
            <person name="Albertini E."/>
            <person name="Pupilli F."/>
            <person name="Ortiz J.P.A."/>
            <person name="Leblanc O."/>
        </authorList>
    </citation>
    <scope>NUCLEOTIDE SEQUENCE [LARGE SCALE GENOMIC DNA]</scope>
    <source>
        <strain evidence="6">R1</strain>
        <tissue evidence="6">Leaf</tissue>
    </source>
</reference>
<keyword evidence="1" id="KW-0064">Aspartyl protease</keyword>
<gene>
    <name evidence="6" type="ORF">U9M48_004122</name>
</gene>
<dbReference type="GO" id="GO:0003676">
    <property type="term" value="F:nucleic acid binding"/>
    <property type="evidence" value="ECO:0007669"/>
    <property type="project" value="InterPro"/>
</dbReference>
<evidence type="ECO:0000259" key="5">
    <source>
        <dbReference type="Pfam" id="PF22936"/>
    </source>
</evidence>
<dbReference type="Pfam" id="PF22936">
    <property type="entry name" value="Pol_BBD"/>
    <property type="match status" value="1"/>
</dbReference>
<dbReference type="InterPro" id="IPR036397">
    <property type="entry name" value="RNaseH_sf"/>
</dbReference>
<dbReference type="EMBL" id="CP144745">
    <property type="protein sequence ID" value="WVZ53139.1"/>
    <property type="molecule type" value="Genomic_DNA"/>
</dbReference>
<feature type="compositionally biased region" description="Acidic residues" evidence="2">
    <location>
        <begin position="277"/>
        <end position="295"/>
    </location>
</feature>
<feature type="domain" description="Reverse transcriptase Ty1/copia-type" evidence="3">
    <location>
        <begin position="390"/>
        <end position="633"/>
    </location>
</feature>
<dbReference type="InterPro" id="IPR054722">
    <property type="entry name" value="PolX-like_BBD"/>
</dbReference>
<dbReference type="Gene3D" id="3.30.420.10">
    <property type="entry name" value="Ribonuclease H-like superfamily/Ribonuclease H"/>
    <property type="match status" value="1"/>
</dbReference>
<evidence type="ECO:0000313" key="7">
    <source>
        <dbReference type="Proteomes" id="UP001341281"/>
    </source>
</evidence>
<accession>A0AAQ3PPE6</accession>
<dbReference type="GO" id="GO:0004190">
    <property type="term" value="F:aspartic-type endopeptidase activity"/>
    <property type="evidence" value="ECO:0007669"/>
    <property type="project" value="UniProtKB-KW"/>
</dbReference>
<evidence type="ECO:0000259" key="4">
    <source>
        <dbReference type="Pfam" id="PF13976"/>
    </source>
</evidence>
<dbReference type="SUPFAM" id="SSF56672">
    <property type="entry name" value="DNA/RNA polymerases"/>
    <property type="match status" value="1"/>
</dbReference>
<proteinExistence type="predicted"/>
<feature type="domain" description="GAG-pre-integrase" evidence="4">
    <location>
        <begin position="109"/>
        <end position="178"/>
    </location>
</feature>
<dbReference type="SUPFAM" id="SSF53098">
    <property type="entry name" value="Ribonuclease H-like"/>
    <property type="match status" value="1"/>
</dbReference>
<keyword evidence="1" id="KW-0645">Protease</keyword>
<organism evidence="6 7">
    <name type="scientific">Paspalum notatum var. saurae</name>
    <dbReference type="NCBI Taxonomy" id="547442"/>
    <lineage>
        <taxon>Eukaryota</taxon>
        <taxon>Viridiplantae</taxon>
        <taxon>Streptophyta</taxon>
        <taxon>Embryophyta</taxon>
        <taxon>Tracheophyta</taxon>
        <taxon>Spermatophyta</taxon>
        <taxon>Magnoliopsida</taxon>
        <taxon>Liliopsida</taxon>
        <taxon>Poales</taxon>
        <taxon>Poaceae</taxon>
        <taxon>PACMAD clade</taxon>
        <taxon>Panicoideae</taxon>
        <taxon>Andropogonodae</taxon>
        <taxon>Paspaleae</taxon>
        <taxon>Paspalinae</taxon>
        <taxon>Paspalum</taxon>
    </lineage>
</organism>